<evidence type="ECO:0000313" key="1">
    <source>
        <dbReference type="EMBL" id="AAW39683.1"/>
    </source>
</evidence>
<dbReference type="GeneID" id="3229645"/>
<dbReference type="STRING" id="243164.DET1074"/>
<organism evidence="1 2">
    <name type="scientific">Dehalococcoides mccartyi (strain ATCC BAA-2266 / KCTC 15142 / 195)</name>
    <name type="common">Dehalococcoides ethenogenes (strain 195)</name>
    <dbReference type="NCBI Taxonomy" id="243164"/>
    <lineage>
        <taxon>Bacteria</taxon>
        <taxon>Bacillati</taxon>
        <taxon>Chloroflexota</taxon>
        <taxon>Dehalococcoidia</taxon>
        <taxon>Dehalococcoidales</taxon>
        <taxon>Dehalococcoidaceae</taxon>
        <taxon>Dehalococcoides</taxon>
    </lineage>
</organism>
<proteinExistence type="predicted"/>
<dbReference type="PATRIC" id="fig|243164.10.peg.1012"/>
<evidence type="ECO:0000313" key="2">
    <source>
        <dbReference type="Proteomes" id="UP000008289"/>
    </source>
</evidence>
<dbReference type="Proteomes" id="UP000008289">
    <property type="component" value="Chromosome"/>
</dbReference>
<dbReference type="RefSeq" id="WP_010936768.1">
    <property type="nucleotide sequence ID" value="NC_002936.3"/>
</dbReference>
<dbReference type="EMBL" id="CP000027">
    <property type="protein sequence ID" value="AAW39683.1"/>
    <property type="molecule type" value="Genomic_DNA"/>
</dbReference>
<dbReference type="HOGENOM" id="CLU_046660_0_0_0"/>
<dbReference type="eggNOG" id="ENOG502Z87M">
    <property type="taxonomic scope" value="Bacteria"/>
</dbReference>
<dbReference type="KEGG" id="det:DET1074"/>
<dbReference type="InParanoid" id="Q3Z7L0"/>
<name>Q3Z7L0_DEHM1</name>
<dbReference type="AlphaFoldDB" id="Q3Z7L0"/>
<accession>Q3Z7L0</accession>
<reference evidence="1 2" key="1">
    <citation type="journal article" date="2005" name="Science">
        <title>Genome sequence of the PCE-dechlorinating bacterium Dehalococcoides ethenogenes.</title>
        <authorList>
            <person name="Seshadri R."/>
            <person name="Adrian L."/>
            <person name="Fouts D.E."/>
            <person name="Eisen J.A."/>
            <person name="Phillippy A.M."/>
            <person name="Methe B.A."/>
            <person name="Ward N.L."/>
            <person name="Nelson W.C."/>
            <person name="Deboy R.T."/>
            <person name="Khouri H.M."/>
            <person name="Kolonay J.F."/>
            <person name="Dodson R.J."/>
            <person name="Daugherty S.C."/>
            <person name="Brinkac L.M."/>
            <person name="Sullivan S.A."/>
            <person name="Madupu R."/>
            <person name="Nelson K.E."/>
            <person name="Kang K.H."/>
            <person name="Impraim M."/>
            <person name="Tran K."/>
            <person name="Robinson J.M."/>
            <person name="Forberger H.A."/>
            <person name="Fraser C.M."/>
            <person name="Zinder S.H."/>
            <person name="Heidelberg J.F."/>
        </authorList>
    </citation>
    <scope>NUCLEOTIDE SEQUENCE [LARGE SCALE GENOMIC DNA]</scope>
    <source>
        <strain evidence="2">ATCC BAA-2266 / KCTC 15142 / 195</strain>
    </source>
</reference>
<gene>
    <name evidence="1" type="ordered locus">DET1074</name>
</gene>
<protein>
    <submittedName>
        <fullName evidence="1">Uncharacterized protein</fullName>
    </submittedName>
</protein>
<keyword evidence="2" id="KW-1185">Reference proteome</keyword>
<sequence>MLKGKSIIELTDVHTGKKEIYEDENLVTEAIFDILNTNIQGAMYNSPSFDSQSGEAWLLPIYQRLTGGILLYQDEIEEDPSVIYAPLNNPLIGYASNDANNTEDIQRGSRNLTESKAVDGGFKYVWDFATSQANGTISCICLTNVLAGRGCKYGANYFVRLKGDTPISGEIDNNSYRHNHRTFIADGYRLEMIAVRNSTSVNLRKVPEDYIHARLMVRTYTQMATEAIEETNIEMNHYPYWTHYTGGGSKDDTDAPYWNDENRMDYLFHASDGNWYGIARKEIRTYTGVRYGSEVYDRTGFEWYMDKISGDRCTTQRIILPSDTTDISNIGMSGKWLMFAIGSTVYRLDTTNVANIEVVANASYNNNQQYTFCIDDEVVINGWYYYDGRPALYVRNKDTYTDGEQWGHRMVSMYKTYAYQEFFYSYYGYHFRKELYLYTPYLATINNLSTPVIKTADKTMKVTYTLTETEEA</sequence>